<dbReference type="PANTHER" id="PTHR22912">
    <property type="entry name" value="DISULFIDE OXIDOREDUCTASE"/>
    <property type="match status" value="1"/>
</dbReference>
<feature type="binding site" evidence="6">
    <location>
        <position position="283"/>
    </location>
    <ligand>
        <name>NAD(+)</name>
        <dbReference type="ChEBI" id="CHEBI:57540"/>
    </ligand>
</feature>
<evidence type="ECO:0000256" key="2">
    <source>
        <dbReference type="ARBA" id="ARBA00022630"/>
    </source>
</evidence>
<dbReference type="GO" id="GO:0004148">
    <property type="term" value="F:dihydrolipoyl dehydrogenase (NADH) activity"/>
    <property type="evidence" value="ECO:0007669"/>
    <property type="project" value="TreeGrafter"/>
</dbReference>
<proteinExistence type="inferred from homology"/>
<comment type="similarity">
    <text evidence="1">Belongs to the class-I pyridine nucleotide-disulfide oxidoreductase family.</text>
</comment>
<dbReference type="SUPFAM" id="SSF55424">
    <property type="entry name" value="FAD/NAD-linked reductases, dimerisation (C-terminal) domain"/>
    <property type="match status" value="1"/>
</dbReference>
<dbReference type="GO" id="GO:0006103">
    <property type="term" value="P:2-oxoglutarate metabolic process"/>
    <property type="evidence" value="ECO:0007669"/>
    <property type="project" value="TreeGrafter"/>
</dbReference>
<dbReference type="Gene3D" id="3.30.390.30">
    <property type="match status" value="1"/>
</dbReference>
<dbReference type="OrthoDB" id="9786429at2"/>
<evidence type="ECO:0000256" key="4">
    <source>
        <dbReference type="ARBA" id="ARBA00023027"/>
    </source>
</evidence>
<comment type="cofactor">
    <cofactor evidence="6">
        <name>FAD</name>
        <dbReference type="ChEBI" id="CHEBI:57692"/>
    </cofactor>
    <text evidence="6">Binds 1 FAD per subunit.</text>
</comment>
<protein>
    <submittedName>
        <fullName evidence="9">FAD-dependent pyridine nucleotide-disulphide oxidoreductase</fullName>
    </submittedName>
</protein>
<evidence type="ECO:0000313" key="10">
    <source>
        <dbReference type="Proteomes" id="UP000005695"/>
    </source>
</evidence>
<evidence type="ECO:0000259" key="7">
    <source>
        <dbReference type="Pfam" id="PF02852"/>
    </source>
</evidence>
<keyword evidence="10" id="KW-1185">Reference proteome</keyword>
<reference evidence="9" key="2">
    <citation type="submission" date="2006-05" db="EMBL/GenBank/DDBJ databases">
        <title>Sequencing of the draft genome and assembly of Desulfuromonas acetoxidans DSM 684.</title>
        <authorList>
            <consortium name="US DOE Joint Genome Institute (JGI-PGF)"/>
            <person name="Copeland A."/>
            <person name="Lucas S."/>
            <person name="Lapidus A."/>
            <person name="Barry K."/>
            <person name="Detter J.C."/>
            <person name="Glavina del Rio T."/>
            <person name="Hammon N."/>
            <person name="Israni S."/>
            <person name="Dalin E."/>
            <person name="Tice H."/>
            <person name="Bruce D."/>
            <person name="Pitluck S."/>
            <person name="Richardson P."/>
        </authorList>
    </citation>
    <scope>NUCLEOTIDE SEQUENCE [LARGE SCALE GENOMIC DNA]</scope>
    <source>
        <strain evidence="9">DSM 684</strain>
    </source>
</reference>
<sequence>MTEQTVEYDLCVLGCGPGGFAGAMRAFDFGKHVCVVEGGEIGGAGVKWGALASKTMWELSKDYSIAAKQDRGYQSQHLTVDFSEVNATIEEAVKERQYQMLTQLETFSPRRWQGEGSITYVRGWASFVDRHTVEVCLDDGTTQHIHAKNFLISTGSHPRGYGNLQVDQDKIFNSNGIHRLKKFPKRLLILGAGVVGCEYATIFANFGQTQVHLVDHKDRVLSYEDRDVSAFVEQSLEGAGVVLHQSATLQDIHRRQDYLAAVLDFPDGHSEVIEVDAALISVGRQPNLQHLRLDKIGIDISENGFLTTGVDCRVDGNIFACGDVTCHPNLVNIAELEARMAAKEMFCRAIRPLNYCNMSAIMFLNPSVATVGLSEEQCQAKKLSYRVAYVAYAMSSRPLAMRAKRGFVKILVTDDAEMKILGMRSAGPQVSNVVLSIAHFMDHDKGAAEVLKSVYPHPSISETTQECLRLLIGKSIYKAQAFPGKMWVKTWNPQDGYHDCSRDFQVEQCEIPSQKTP</sequence>
<evidence type="ECO:0000313" key="9">
    <source>
        <dbReference type="EMBL" id="EAT16317.1"/>
    </source>
</evidence>
<feature type="domain" description="Pyridine nucleotide-disulphide oxidoreductase dimerisation" evidence="7">
    <location>
        <begin position="359"/>
        <end position="466"/>
    </location>
</feature>
<evidence type="ECO:0000256" key="3">
    <source>
        <dbReference type="ARBA" id="ARBA00022827"/>
    </source>
</evidence>
<feature type="domain" description="FAD/NAD(P)-binding" evidence="8">
    <location>
        <begin position="8"/>
        <end position="337"/>
    </location>
</feature>
<feature type="active site" description="Proton acceptor" evidence="5">
    <location>
        <position position="457"/>
    </location>
</feature>
<dbReference type="InterPro" id="IPR023753">
    <property type="entry name" value="FAD/NAD-binding_dom"/>
</dbReference>
<dbReference type="Gene3D" id="3.50.50.60">
    <property type="entry name" value="FAD/NAD(P)-binding domain"/>
    <property type="match status" value="2"/>
</dbReference>
<reference evidence="9" key="1">
    <citation type="submission" date="2006-05" db="EMBL/GenBank/DDBJ databases">
        <title>Annotation of the draft genome assembly of Desulfuromonas acetoxidans DSM 684.</title>
        <authorList>
            <consortium name="US DOE Joint Genome Institute (JGI-ORNL)"/>
            <person name="Larimer F."/>
            <person name="Land M."/>
            <person name="Hauser L."/>
        </authorList>
    </citation>
    <scope>NUCLEOTIDE SEQUENCE [LARGE SCALE GENOMIC DNA]</scope>
    <source>
        <strain evidence="9">DSM 684</strain>
    </source>
</reference>
<evidence type="ECO:0000256" key="1">
    <source>
        <dbReference type="ARBA" id="ARBA00007532"/>
    </source>
</evidence>
<dbReference type="Pfam" id="PF02852">
    <property type="entry name" value="Pyr_redox_dim"/>
    <property type="match status" value="1"/>
</dbReference>
<name>Q1K1S1_DESA6</name>
<feature type="binding site" evidence="6">
    <location>
        <position position="323"/>
    </location>
    <ligand>
        <name>FAD</name>
        <dbReference type="ChEBI" id="CHEBI:57692"/>
    </ligand>
</feature>
<keyword evidence="6" id="KW-0547">Nucleotide-binding</keyword>
<dbReference type="SUPFAM" id="SSF51905">
    <property type="entry name" value="FAD/NAD(P)-binding domain"/>
    <property type="match status" value="1"/>
</dbReference>
<keyword evidence="2" id="KW-0285">Flavoprotein</keyword>
<keyword evidence="4 6" id="KW-0520">NAD</keyword>
<dbReference type="Pfam" id="PF07992">
    <property type="entry name" value="Pyr_redox_2"/>
    <property type="match status" value="1"/>
</dbReference>
<dbReference type="PRINTS" id="PR00411">
    <property type="entry name" value="PNDRDTASEI"/>
</dbReference>
<dbReference type="InterPro" id="IPR001100">
    <property type="entry name" value="Pyr_nuc-diS_OxRdtase"/>
</dbReference>
<dbReference type="InterPro" id="IPR050151">
    <property type="entry name" value="Class-I_Pyr_Nuc-Dis_Oxidored"/>
</dbReference>
<dbReference type="InterPro" id="IPR004099">
    <property type="entry name" value="Pyr_nucl-diS_OxRdtase_dimer"/>
</dbReference>
<evidence type="ECO:0000259" key="8">
    <source>
        <dbReference type="Pfam" id="PF07992"/>
    </source>
</evidence>
<organism evidence="9 10">
    <name type="scientific">Desulfuromonas acetoxidans (strain DSM 684 / 11070)</name>
    <dbReference type="NCBI Taxonomy" id="281689"/>
    <lineage>
        <taxon>Bacteria</taxon>
        <taxon>Pseudomonadati</taxon>
        <taxon>Thermodesulfobacteriota</taxon>
        <taxon>Desulfuromonadia</taxon>
        <taxon>Desulfuromonadales</taxon>
        <taxon>Desulfuromonadaceae</taxon>
        <taxon>Desulfuromonas</taxon>
    </lineage>
</organism>
<dbReference type="GO" id="GO:0045252">
    <property type="term" value="C:oxoglutarate dehydrogenase complex"/>
    <property type="evidence" value="ECO:0007669"/>
    <property type="project" value="TreeGrafter"/>
</dbReference>
<dbReference type="PANTHER" id="PTHR22912:SF103">
    <property type="entry name" value="DEHYDROGENASE, PUTATIVE-RELATED"/>
    <property type="match status" value="1"/>
</dbReference>
<feature type="binding site" evidence="6">
    <location>
        <begin position="154"/>
        <end position="156"/>
    </location>
    <ligand>
        <name>FAD</name>
        <dbReference type="ChEBI" id="CHEBI:57692"/>
    </ligand>
</feature>
<accession>Q1K1S1</accession>
<evidence type="ECO:0000256" key="6">
    <source>
        <dbReference type="PIRSR" id="PIRSR000350-3"/>
    </source>
</evidence>
<evidence type="ECO:0000256" key="5">
    <source>
        <dbReference type="PIRSR" id="PIRSR000350-2"/>
    </source>
</evidence>
<dbReference type="PRINTS" id="PR00368">
    <property type="entry name" value="FADPNR"/>
</dbReference>
<dbReference type="AlphaFoldDB" id="Q1K1S1"/>
<feature type="binding site" evidence="6">
    <location>
        <begin position="191"/>
        <end position="198"/>
    </location>
    <ligand>
        <name>NAD(+)</name>
        <dbReference type="ChEBI" id="CHEBI:57540"/>
    </ligand>
</feature>
<dbReference type="InterPro" id="IPR036188">
    <property type="entry name" value="FAD/NAD-bd_sf"/>
</dbReference>
<keyword evidence="3 6" id="KW-0274">FAD</keyword>
<dbReference type="Proteomes" id="UP000005695">
    <property type="component" value="Unassembled WGS sequence"/>
</dbReference>
<dbReference type="PIRSF" id="PIRSF000350">
    <property type="entry name" value="Mercury_reductase_MerA"/>
    <property type="match status" value="1"/>
</dbReference>
<dbReference type="EMBL" id="AAEW02000005">
    <property type="protein sequence ID" value="EAT16317.1"/>
    <property type="molecule type" value="Genomic_DNA"/>
</dbReference>
<gene>
    <name evidence="9" type="ORF">Dace_1781</name>
</gene>
<dbReference type="RefSeq" id="WP_005998869.1">
    <property type="nucleotide sequence ID" value="NZ_AAEW02000005.1"/>
</dbReference>
<dbReference type="InterPro" id="IPR016156">
    <property type="entry name" value="FAD/NAD-linked_Rdtase_dimer_sf"/>
</dbReference>
<dbReference type="GO" id="GO:0050660">
    <property type="term" value="F:flavin adenine dinucleotide binding"/>
    <property type="evidence" value="ECO:0007669"/>
    <property type="project" value="TreeGrafter"/>
</dbReference>
<feature type="binding site" evidence="6">
    <location>
        <position position="54"/>
    </location>
    <ligand>
        <name>FAD</name>
        <dbReference type="ChEBI" id="CHEBI:57692"/>
    </ligand>
</feature>
<comment type="caution">
    <text evidence="9">The sequence shown here is derived from an EMBL/GenBank/DDBJ whole genome shotgun (WGS) entry which is preliminary data.</text>
</comment>